<sequence>MSQFHYFPNTKLRLQLKDKEQDVEEEDNNDDLEAEEEEEEEEVKNGDTVEEVKVKVECSISVSVVDWVSFALDSVLAALVLNVDGESTENGQLFANSLLTAMSGLVYWIHKSMSFILACPHTDEERKREMETEYRKQGVGATLLLCTKMEIKRAFRENVQIMRLGFDWDSTDINILLLAKFVKPLMGTSRIVINNIHIKGETCIALLSRSLFHSPLSSEISSESALDERSHRRAALEASLHELFCSKATLLTGMIVLMSSHDVKS</sequence>
<name>A0A4S4D121_CAMSN</name>
<dbReference type="STRING" id="542762.A0A4S4D121"/>
<accession>A0A4S4D121</accession>
<reference evidence="2 3" key="1">
    <citation type="journal article" date="2018" name="Proc. Natl. Acad. Sci. U.S.A.">
        <title>Draft genome sequence of Camellia sinensis var. sinensis provides insights into the evolution of the tea genome and tea quality.</title>
        <authorList>
            <person name="Wei C."/>
            <person name="Yang H."/>
            <person name="Wang S."/>
            <person name="Zhao J."/>
            <person name="Liu C."/>
            <person name="Gao L."/>
            <person name="Xia E."/>
            <person name="Lu Y."/>
            <person name="Tai Y."/>
            <person name="She G."/>
            <person name="Sun J."/>
            <person name="Cao H."/>
            <person name="Tong W."/>
            <person name="Gao Q."/>
            <person name="Li Y."/>
            <person name="Deng W."/>
            <person name="Jiang X."/>
            <person name="Wang W."/>
            <person name="Chen Q."/>
            <person name="Zhang S."/>
            <person name="Li H."/>
            <person name="Wu J."/>
            <person name="Wang P."/>
            <person name="Li P."/>
            <person name="Shi C."/>
            <person name="Zheng F."/>
            <person name="Jian J."/>
            <person name="Huang B."/>
            <person name="Shan D."/>
            <person name="Shi M."/>
            <person name="Fang C."/>
            <person name="Yue Y."/>
            <person name="Li F."/>
            <person name="Li D."/>
            <person name="Wei S."/>
            <person name="Han B."/>
            <person name="Jiang C."/>
            <person name="Yin Y."/>
            <person name="Xia T."/>
            <person name="Zhang Z."/>
            <person name="Bennetzen J.L."/>
            <person name="Zhao S."/>
            <person name="Wan X."/>
        </authorList>
    </citation>
    <scope>NUCLEOTIDE SEQUENCE [LARGE SCALE GENOMIC DNA]</scope>
    <source>
        <strain evidence="3">cv. Shuchazao</strain>
        <tissue evidence="2">Leaf</tissue>
    </source>
</reference>
<dbReference type="EMBL" id="SDRB02013121">
    <property type="protein sequence ID" value="THF95899.1"/>
    <property type="molecule type" value="Genomic_DNA"/>
</dbReference>
<proteinExistence type="predicted"/>
<dbReference type="AlphaFoldDB" id="A0A4S4D121"/>
<evidence type="ECO:0000313" key="3">
    <source>
        <dbReference type="Proteomes" id="UP000306102"/>
    </source>
</evidence>
<gene>
    <name evidence="2" type="ORF">TEA_024407</name>
</gene>
<protein>
    <submittedName>
        <fullName evidence="2">Uncharacterized protein</fullName>
    </submittedName>
</protein>
<dbReference type="PANTHER" id="PTHR47264">
    <property type="entry name" value="OS01G0128800 PROTEIN"/>
    <property type="match status" value="1"/>
</dbReference>
<organism evidence="2 3">
    <name type="scientific">Camellia sinensis var. sinensis</name>
    <name type="common">China tea</name>
    <dbReference type="NCBI Taxonomy" id="542762"/>
    <lineage>
        <taxon>Eukaryota</taxon>
        <taxon>Viridiplantae</taxon>
        <taxon>Streptophyta</taxon>
        <taxon>Embryophyta</taxon>
        <taxon>Tracheophyta</taxon>
        <taxon>Spermatophyta</taxon>
        <taxon>Magnoliopsida</taxon>
        <taxon>eudicotyledons</taxon>
        <taxon>Gunneridae</taxon>
        <taxon>Pentapetalae</taxon>
        <taxon>asterids</taxon>
        <taxon>Ericales</taxon>
        <taxon>Theaceae</taxon>
        <taxon>Camellia</taxon>
    </lineage>
</organism>
<comment type="caution">
    <text evidence="2">The sequence shown here is derived from an EMBL/GenBank/DDBJ whole genome shotgun (WGS) entry which is preliminary data.</text>
</comment>
<feature type="compositionally biased region" description="Acidic residues" evidence="1">
    <location>
        <begin position="21"/>
        <end position="42"/>
    </location>
</feature>
<keyword evidence="3" id="KW-1185">Reference proteome</keyword>
<feature type="region of interest" description="Disordered" evidence="1">
    <location>
        <begin position="17"/>
        <end position="48"/>
    </location>
</feature>
<evidence type="ECO:0000256" key="1">
    <source>
        <dbReference type="SAM" id="MobiDB-lite"/>
    </source>
</evidence>
<evidence type="ECO:0000313" key="2">
    <source>
        <dbReference type="EMBL" id="THF95899.1"/>
    </source>
</evidence>
<dbReference type="Proteomes" id="UP000306102">
    <property type="component" value="Unassembled WGS sequence"/>
</dbReference>
<dbReference type="PANTHER" id="PTHR47264:SF3">
    <property type="entry name" value="SYNAPTOTAGMIN-5 ISOFORM X1"/>
    <property type="match status" value="1"/>
</dbReference>